<feature type="domain" description="tRNA/rRNA methyltransferase SpoU type" evidence="5">
    <location>
        <begin position="19"/>
        <end position="168"/>
    </location>
</feature>
<keyword evidence="3 6" id="KW-0808">Transferase</keyword>
<evidence type="ECO:0000256" key="2">
    <source>
        <dbReference type="ARBA" id="ARBA00022603"/>
    </source>
</evidence>
<dbReference type="Pfam" id="PF00588">
    <property type="entry name" value="SpoU_methylase"/>
    <property type="match status" value="1"/>
</dbReference>
<dbReference type="Gene3D" id="3.40.1280.10">
    <property type="match status" value="1"/>
</dbReference>
<dbReference type="PANTHER" id="PTHR42786:SF7">
    <property type="entry name" value="TRNA_RRNA METHYLTRANSFERASE SPOU TYPE DOMAIN-CONTAINING PROTEIN"/>
    <property type="match status" value="1"/>
</dbReference>
<dbReference type="EMBL" id="JACICC010000001">
    <property type="protein sequence ID" value="MBB3808480.1"/>
    <property type="molecule type" value="Genomic_DNA"/>
</dbReference>
<evidence type="ECO:0000256" key="3">
    <source>
        <dbReference type="ARBA" id="ARBA00022679"/>
    </source>
</evidence>
<dbReference type="Gene3D" id="1.10.8.590">
    <property type="match status" value="1"/>
</dbReference>
<evidence type="ECO:0000256" key="1">
    <source>
        <dbReference type="ARBA" id="ARBA00007228"/>
    </source>
</evidence>
<dbReference type="GO" id="GO:0005829">
    <property type="term" value="C:cytosol"/>
    <property type="evidence" value="ECO:0007669"/>
    <property type="project" value="TreeGrafter"/>
</dbReference>
<dbReference type="AlphaFoldDB" id="A0A7W5Z1Q9"/>
<dbReference type="GO" id="GO:0003723">
    <property type="term" value="F:RNA binding"/>
    <property type="evidence" value="ECO:0007669"/>
    <property type="project" value="InterPro"/>
</dbReference>
<dbReference type="InterPro" id="IPR004384">
    <property type="entry name" value="RNA_MeTrfase_TrmJ/LasT"/>
</dbReference>
<evidence type="ECO:0000259" key="5">
    <source>
        <dbReference type="Pfam" id="PF00588"/>
    </source>
</evidence>
<organism evidence="6 7">
    <name type="scientific">Pseudochelatococcus contaminans</name>
    <dbReference type="NCBI Taxonomy" id="1538103"/>
    <lineage>
        <taxon>Bacteria</taxon>
        <taxon>Pseudomonadati</taxon>
        <taxon>Pseudomonadota</taxon>
        <taxon>Alphaproteobacteria</taxon>
        <taxon>Hyphomicrobiales</taxon>
        <taxon>Chelatococcaceae</taxon>
        <taxon>Pseudochelatococcus</taxon>
    </lineage>
</organism>
<dbReference type="CDD" id="cd18093">
    <property type="entry name" value="SpoU-like_TrmJ"/>
    <property type="match status" value="1"/>
</dbReference>
<dbReference type="InterPro" id="IPR029026">
    <property type="entry name" value="tRNA_m1G_MTases_N"/>
</dbReference>
<keyword evidence="7" id="KW-1185">Reference proteome</keyword>
<dbReference type="RefSeq" id="WP_183750470.1">
    <property type="nucleotide sequence ID" value="NZ_JACICC010000001.1"/>
</dbReference>
<keyword evidence="2 6" id="KW-0489">Methyltransferase</keyword>
<comment type="similarity">
    <text evidence="1">Belongs to the class IV-like SAM-binding methyltransferase superfamily. RNA methyltransferase TrmH family.</text>
</comment>
<dbReference type="PIRSF" id="PIRSF004808">
    <property type="entry name" value="LasT"/>
    <property type="match status" value="1"/>
</dbReference>
<dbReference type="PANTHER" id="PTHR42786">
    <property type="entry name" value="TRNA/RRNA METHYLTRANSFERASE"/>
    <property type="match status" value="1"/>
</dbReference>
<accession>A0A7W5Z1Q9</accession>
<dbReference type="GO" id="GO:0008173">
    <property type="term" value="F:RNA methyltransferase activity"/>
    <property type="evidence" value="ECO:0007669"/>
    <property type="project" value="InterPro"/>
</dbReference>
<protein>
    <submittedName>
        <fullName evidence="6">tRNA/rRNA methyltransferase</fullName>
        <ecNumber evidence="6">2.1.1.-</ecNumber>
    </submittedName>
</protein>
<evidence type="ECO:0000256" key="4">
    <source>
        <dbReference type="ARBA" id="ARBA00022691"/>
    </source>
</evidence>
<dbReference type="EC" id="2.1.1.-" evidence="6"/>
<name>A0A7W5Z1Q9_9HYPH</name>
<dbReference type="GO" id="GO:0002128">
    <property type="term" value="P:tRNA nucleoside ribose methylation"/>
    <property type="evidence" value="ECO:0007669"/>
    <property type="project" value="TreeGrafter"/>
</dbReference>
<comment type="caution">
    <text evidence="6">The sequence shown here is derived from an EMBL/GenBank/DDBJ whole genome shotgun (WGS) entry which is preliminary data.</text>
</comment>
<sequence length="266" mass="28930">MTGAGTNHSLTPITGGPQVILVEPQMGENIGMAARAMANFGLSDMRIVNPRDGWPNERAVITAANAAHVLERATVYPDLLSAVADLNAVYATTARERGQMKRVLGADEAVTQIHGRIQGAEKVGILFGRERTGLDNDEVALADAIITFPVDPANASLNLAQAVLLVGYEWFKQAHGQLPFNPEERSPPAKREAVVSFFTWLEDELDTCGFFPAPEKKPAMIRNLRDILLRLSMTEQDVKTLRGATSILRRGPVPPVKKDDPLTKGE</sequence>
<evidence type="ECO:0000313" key="6">
    <source>
        <dbReference type="EMBL" id="MBB3808480.1"/>
    </source>
</evidence>
<evidence type="ECO:0000313" key="7">
    <source>
        <dbReference type="Proteomes" id="UP000537592"/>
    </source>
</evidence>
<gene>
    <name evidence="6" type="ORF">FHS81_000534</name>
</gene>
<dbReference type="Proteomes" id="UP000537592">
    <property type="component" value="Unassembled WGS sequence"/>
</dbReference>
<dbReference type="InterPro" id="IPR001537">
    <property type="entry name" value="SpoU_MeTrfase"/>
</dbReference>
<dbReference type="InterPro" id="IPR029028">
    <property type="entry name" value="Alpha/beta_knot_MTases"/>
</dbReference>
<dbReference type="SUPFAM" id="SSF75217">
    <property type="entry name" value="alpha/beta knot"/>
    <property type="match status" value="1"/>
</dbReference>
<proteinExistence type="inferred from homology"/>
<reference evidence="6 7" key="1">
    <citation type="submission" date="2020-08" db="EMBL/GenBank/DDBJ databases">
        <title>Genomic Encyclopedia of Type Strains, Phase IV (KMG-IV): sequencing the most valuable type-strain genomes for metagenomic binning, comparative biology and taxonomic classification.</title>
        <authorList>
            <person name="Goeker M."/>
        </authorList>
    </citation>
    <scope>NUCLEOTIDE SEQUENCE [LARGE SCALE GENOMIC DNA]</scope>
    <source>
        <strain evidence="6 7">DSM 28760</strain>
    </source>
</reference>
<keyword evidence="4" id="KW-0949">S-adenosyl-L-methionine</keyword>